<name>A0A9Q0M854_BLOTA</name>
<dbReference type="AlphaFoldDB" id="A0A9Q0M854"/>
<organism evidence="3 4">
    <name type="scientific">Blomia tropicalis</name>
    <name type="common">Mite</name>
    <dbReference type="NCBI Taxonomy" id="40697"/>
    <lineage>
        <taxon>Eukaryota</taxon>
        <taxon>Metazoa</taxon>
        <taxon>Ecdysozoa</taxon>
        <taxon>Arthropoda</taxon>
        <taxon>Chelicerata</taxon>
        <taxon>Arachnida</taxon>
        <taxon>Acari</taxon>
        <taxon>Acariformes</taxon>
        <taxon>Sarcoptiformes</taxon>
        <taxon>Astigmata</taxon>
        <taxon>Glycyphagoidea</taxon>
        <taxon>Echimyopodidae</taxon>
        <taxon>Blomia</taxon>
    </lineage>
</organism>
<keyword evidence="4" id="KW-1185">Reference proteome</keyword>
<dbReference type="PANTHER" id="PTHR11362">
    <property type="entry name" value="PHOSPHATIDYLETHANOLAMINE-BINDING PROTEIN"/>
    <property type="match status" value="1"/>
</dbReference>
<feature type="compositionally biased region" description="Polar residues" evidence="2">
    <location>
        <begin position="97"/>
        <end position="107"/>
    </location>
</feature>
<evidence type="ECO:0000313" key="3">
    <source>
        <dbReference type="EMBL" id="KAJ6220732.1"/>
    </source>
</evidence>
<comment type="caution">
    <text evidence="3">The sequence shown here is derived from an EMBL/GenBank/DDBJ whole genome shotgun (WGS) entry which is preliminary data.</text>
</comment>
<comment type="similarity">
    <text evidence="1">Belongs to the phosphatidylethanolamine-binding protein family.</text>
</comment>
<dbReference type="Proteomes" id="UP001142055">
    <property type="component" value="Chromosome 2"/>
</dbReference>
<dbReference type="InterPro" id="IPR036610">
    <property type="entry name" value="PEBP-like_sf"/>
</dbReference>
<evidence type="ECO:0000256" key="2">
    <source>
        <dbReference type="SAM" id="MobiDB-lite"/>
    </source>
</evidence>
<dbReference type="InterPro" id="IPR008914">
    <property type="entry name" value="PEBP"/>
</dbReference>
<dbReference type="Pfam" id="PF01161">
    <property type="entry name" value="PBP"/>
    <property type="match status" value="1"/>
</dbReference>
<dbReference type="PROSITE" id="PS01220">
    <property type="entry name" value="PBP"/>
    <property type="match status" value="1"/>
</dbReference>
<dbReference type="SUPFAM" id="SSF49777">
    <property type="entry name" value="PEBP-like"/>
    <property type="match status" value="1"/>
</dbReference>
<sequence>MKGNELTPTQVQNQPTNITWPVESATTLYTLIMTDPDAPSRKNPTRREFLHWLVINIPGNDISRGETITSYIGSGAPKDTGLHRYVFLLYKQSKKLTTTHPKASNRSAEGRPKFSTRKFAKDHKLGNPVGGNFFQAQYDDYVPKLHEQLKPKNGTAKRN</sequence>
<dbReference type="CDD" id="cd00866">
    <property type="entry name" value="PEBP_euk"/>
    <property type="match status" value="1"/>
</dbReference>
<dbReference type="InterPro" id="IPR035810">
    <property type="entry name" value="PEBP_euk"/>
</dbReference>
<protein>
    <submittedName>
        <fullName evidence="3">Uncharacterized protein</fullName>
    </submittedName>
</protein>
<evidence type="ECO:0000313" key="4">
    <source>
        <dbReference type="Proteomes" id="UP001142055"/>
    </source>
</evidence>
<evidence type="ECO:0000256" key="1">
    <source>
        <dbReference type="ARBA" id="ARBA00007091"/>
    </source>
</evidence>
<dbReference type="EMBL" id="JAPWDV010000002">
    <property type="protein sequence ID" value="KAJ6220732.1"/>
    <property type="molecule type" value="Genomic_DNA"/>
</dbReference>
<gene>
    <name evidence="3" type="ORF">RDWZM_006544</name>
</gene>
<dbReference type="PANTHER" id="PTHR11362:SF82">
    <property type="entry name" value="PHOSPHATIDYLETHANOLAMINE-BINDING PROTEIN 4"/>
    <property type="match status" value="1"/>
</dbReference>
<accession>A0A9Q0M854</accession>
<dbReference type="OMA" id="TSIWWDG"/>
<dbReference type="Gene3D" id="3.90.280.10">
    <property type="entry name" value="PEBP-like"/>
    <property type="match status" value="1"/>
</dbReference>
<reference evidence="3" key="1">
    <citation type="submission" date="2022-12" db="EMBL/GenBank/DDBJ databases">
        <title>Genome assemblies of Blomia tropicalis.</title>
        <authorList>
            <person name="Cui Y."/>
        </authorList>
    </citation>
    <scope>NUCLEOTIDE SEQUENCE</scope>
    <source>
        <tissue evidence="3">Adult mites</tissue>
    </source>
</reference>
<proteinExistence type="inferred from homology"/>
<feature type="region of interest" description="Disordered" evidence="2">
    <location>
        <begin position="97"/>
        <end position="123"/>
    </location>
</feature>
<dbReference type="InterPro" id="IPR001858">
    <property type="entry name" value="Phosphatidylethanolamine-bd_CS"/>
</dbReference>